<reference evidence="1 2" key="1">
    <citation type="submission" date="2018-07" db="EMBL/GenBank/DDBJ databases">
        <title>Streptomyces species from bats.</title>
        <authorList>
            <person name="Dunlap C."/>
        </authorList>
    </citation>
    <scope>NUCLEOTIDE SEQUENCE [LARGE SCALE GENOMIC DNA]</scope>
    <source>
        <strain evidence="1 2">AC230</strain>
    </source>
</reference>
<evidence type="ECO:0000313" key="1">
    <source>
        <dbReference type="EMBL" id="RDG34198.1"/>
    </source>
</evidence>
<protein>
    <submittedName>
        <fullName evidence="1">Uncharacterized protein</fullName>
    </submittedName>
</protein>
<comment type="caution">
    <text evidence="1">The sequence shown here is derived from an EMBL/GenBank/DDBJ whole genome shotgun (WGS) entry which is preliminary data.</text>
</comment>
<proteinExistence type="predicted"/>
<dbReference type="AlphaFoldDB" id="A0A370AX76"/>
<dbReference type="Proteomes" id="UP000253741">
    <property type="component" value="Unassembled WGS sequence"/>
</dbReference>
<gene>
    <name evidence="1" type="ORF">DVH02_30685</name>
</gene>
<sequence>MRWSEGRVADGDERAVRFGGSDEQIATAAAVLVDVRQQLRDGQYGVVTYGRAPPSVQPFRQVTADTAQLCGFHGQAESQFPFDPGHARHGTSWAAAGWAARWTTASHRFGAPRYGAMLPVKLWMGM</sequence>
<keyword evidence="2" id="KW-1185">Reference proteome</keyword>
<dbReference type="EMBL" id="QQNA01000321">
    <property type="protein sequence ID" value="RDG34198.1"/>
    <property type="molecule type" value="Genomic_DNA"/>
</dbReference>
<name>A0A370AX76_9ACTN</name>
<evidence type="ECO:0000313" key="2">
    <source>
        <dbReference type="Proteomes" id="UP000253741"/>
    </source>
</evidence>
<organism evidence="1 2">
    <name type="scientific">Streptomyces corynorhini</name>
    <dbReference type="NCBI Taxonomy" id="2282652"/>
    <lineage>
        <taxon>Bacteria</taxon>
        <taxon>Bacillati</taxon>
        <taxon>Actinomycetota</taxon>
        <taxon>Actinomycetes</taxon>
        <taxon>Kitasatosporales</taxon>
        <taxon>Streptomycetaceae</taxon>
        <taxon>Streptomyces</taxon>
    </lineage>
</organism>
<accession>A0A370AX76</accession>